<reference evidence="1" key="1">
    <citation type="submission" date="2019-11" db="EMBL/GenBank/DDBJ databases">
        <authorList>
            <person name="Liu Y."/>
            <person name="Hou J."/>
            <person name="Li T.-Q."/>
            <person name="Guan C.-H."/>
            <person name="Wu X."/>
            <person name="Wu H.-Z."/>
            <person name="Ling F."/>
            <person name="Zhang R."/>
            <person name="Shi X.-G."/>
            <person name="Ren J.-P."/>
            <person name="Chen E.-F."/>
            <person name="Sun J.-M."/>
        </authorList>
    </citation>
    <scope>NUCLEOTIDE SEQUENCE</scope>
    <source>
        <strain evidence="1">Adult_tree_wgs_1</strain>
        <tissue evidence="1">Leaves</tissue>
    </source>
</reference>
<keyword evidence="2" id="KW-1185">Reference proteome</keyword>
<organism evidence="1 2">
    <name type="scientific">Rhododendron simsii</name>
    <name type="common">Sims's rhododendron</name>
    <dbReference type="NCBI Taxonomy" id="118357"/>
    <lineage>
        <taxon>Eukaryota</taxon>
        <taxon>Viridiplantae</taxon>
        <taxon>Streptophyta</taxon>
        <taxon>Embryophyta</taxon>
        <taxon>Tracheophyta</taxon>
        <taxon>Spermatophyta</taxon>
        <taxon>Magnoliopsida</taxon>
        <taxon>eudicotyledons</taxon>
        <taxon>Gunneridae</taxon>
        <taxon>Pentapetalae</taxon>
        <taxon>asterids</taxon>
        <taxon>Ericales</taxon>
        <taxon>Ericaceae</taxon>
        <taxon>Ericoideae</taxon>
        <taxon>Rhodoreae</taxon>
        <taxon>Rhododendron</taxon>
    </lineage>
</organism>
<dbReference type="AlphaFoldDB" id="A0A834L4V1"/>
<evidence type="ECO:0000313" key="2">
    <source>
        <dbReference type="Proteomes" id="UP000626092"/>
    </source>
</evidence>
<accession>A0A834L4V1</accession>
<sequence length="68" mass="7538">MLRLSQEFLSRRKALASPLQTVSLLQPMIHGSAILGRVLARVDTTRHDMGTGAGYVSDTMVEIQARWV</sequence>
<protein>
    <submittedName>
        <fullName evidence="1">Uncharacterized protein</fullName>
    </submittedName>
</protein>
<proteinExistence type="predicted"/>
<dbReference type="EMBL" id="WJXA01000145">
    <property type="protein sequence ID" value="KAF7115421.1"/>
    <property type="molecule type" value="Genomic_DNA"/>
</dbReference>
<evidence type="ECO:0000313" key="1">
    <source>
        <dbReference type="EMBL" id="KAF7115421.1"/>
    </source>
</evidence>
<comment type="caution">
    <text evidence="1">The sequence shown here is derived from an EMBL/GenBank/DDBJ whole genome shotgun (WGS) entry which is preliminary data.</text>
</comment>
<name>A0A834L4V1_RHOSS</name>
<dbReference type="Proteomes" id="UP000626092">
    <property type="component" value="Unassembled WGS sequence"/>
</dbReference>
<gene>
    <name evidence="1" type="ORF">RHSIM_RhsimUnG0057100</name>
</gene>